<evidence type="ECO:0000256" key="4">
    <source>
        <dbReference type="PROSITE-ProRule" id="PRU00339"/>
    </source>
</evidence>
<dbReference type="GO" id="GO:0000132">
    <property type="term" value="P:establishment of mitotic spindle orientation"/>
    <property type="evidence" value="ECO:0007669"/>
    <property type="project" value="TreeGrafter"/>
</dbReference>
<dbReference type="Gene3D" id="1.25.40.10">
    <property type="entry name" value="Tetratricopeptide repeat domain"/>
    <property type="match status" value="1"/>
</dbReference>
<dbReference type="EMBL" id="MU825938">
    <property type="protein sequence ID" value="KAJ7382121.1"/>
    <property type="molecule type" value="Genomic_DNA"/>
</dbReference>
<keyword evidence="6" id="KW-1185">Reference proteome</keyword>
<evidence type="ECO:0000313" key="5">
    <source>
        <dbReference type="EMBL" id="KAJ7382121.1"/>
    </source>
</evidence>
<dbReference type="AlphaFoldDB" id="A0A9X0D0D2"/>
<keyword evidence="2" id="KW-0963">Cytoplasm</keyword>
<feature type="repeat" description="TPR" evidence="4">
    <location>
        <begin position="215"/>
        <end position="248"/>
    </location>
</feature>
<protein>
    <submittedName>
        <fullName evidence="5">Tetratricopeptide repeat protein 28</fullName>
    </submittedName>
</protein>
<dbReference type="FunFam" id="1.25.40.10:FF:000040">
    <property type="entry name" value="Tetratricopeptide repeat domain 28"/>
    <property type="match status" value="1"/>
</dbReference>
<dbReference type="Proteomes" id="UP001163046">
    <property type="component" value="Unassembled WGS sequence"/>
</dbReference>
<dbReference type="InterPro" id="IPR052386">
    <property type="entry name" value="GPSM"/>
</dbReference>
<evidence type="ECO:0000313" key="6">
    <source>
        <dbReference type="Proteomes" id="UP001163046"/>
    </source>
</evidence>
<dbReference type="Pfam" id="PF13424">
    <property type="entry name" value="TPR_12"/>
    <property type="match status" value="2"/>
</dbReference>
<evidence type="ECO:0000256" key="3">
    <source>
        <dbReference type="ARBA" id="ARBA00022737"/>
    </source>
</evidence>
<dbReference type="OrthoDB" id="5979705at2759"/>
<dbReference type="GO" id="GO:0005938">
    <property type="term" value="C:cell cortex"/>
    <property type="evidence" value="ECO:0007669"/>
    <property type="project" value="TreeGrafter"/>
</dbReference>
<proteinExistence type="predicted"/>
<dbReference type="PROSITE" id="PS50005">
    <property type="entry name" value="TPR"/>
    <property type="match status" value="2"/>
</dbReference>
<sequence length="442" mass="49090">MKRHAFAKKNKVPSPKLERGYVFGVNSWAYYRQGVALQCLGRHADALGAFASALAQDDKSPQLLTSLTEAAMKSPLRATLEPIYGQLNKMKLDKSPFVMISVIGQELLSVGHITAAVDCLEAALKVGTCGLRLRGSVISALSTAYWKLGNAKKAMEYMTQDLETAQSLNDKAGECRAHGNLAGAYYSQRMYKEAIEHQKNQLVIAMKLKDRKTAASALSSLGHTYVSIADYTNAIASHKQSMQIYKELKDKQAEARELGNIGAVHVLLSDYDNAIKCHQEHLKIAIELGDKAEEGRAYSNLGSAFHYKRDFDKAIQFHRQVLDVAKKTKDSFMETRAYAGLGHALRCKGDVEQAKSFHECQLALSIKLKDRATEGRALSNLGIIFQQKGLYGQALKLHKGTWPFVKSWRTERDRGEPMAIWAVRIAHARGTTKLLNFTNKNL</sequence>
<evidence type="ECO:0000256" key="2">
    <source>
        <dbReference type="ARBA" id="ARBA00022490"/>
    </source>
</evidence>
<dbReference type="PANTHER" id="PTHR45954:SF1">
    <property type="entry name" value="LD33695P"/>
    <property type="match status" value="1"/>
</dbReference>
<dbReference type="GO" id="GO:0005092">
    <property type="term" value="F:GDP-dissociation inhibitor activity"/>
    <property type="evidence" value="ECO:0007669"/>
    <property type="project" value="TreeGrafter"/>
</dbReference>
<dbReference type="InterPro" id="IPR011990">
    <property type="entry name" value="TPR-like_helical_dom_sf"/>
</dbReference>
<dbReference type="GO" id="GO:0001965">
    <property type="term" value="F:G-protein alpha-subunit binding"/>
    <property type="evidence" value="ECO:0007669"/>
    <property type="project" value="TreeGrafter"/>
</dbReference>
<dbReference type="SMART" id="SM00028">
    <property type="entry name" value="TPR"/>
    <property type="match status" value="7"/>
</dbReference>
<name>A0A9X0D0D2_9CNID</name>
<gene>
    <name evidence="5" type="primary">TTC28_1</name>
    <name evidence="5" type="ORF">OS493_036960</name>
</gene>
<comment type="subcellular location">
    <subcellularLocation>
        <location evidence="1">Cytoplasm</location>
    </subcellularLocation>
</comment>
<evidence type="ECO:0000256" key="1">
    <source>
        <dbReference type="ARBA" id="ARBA00004496"/>
    </source>
</evidence>
<organism evidence="5 6">
    <name type="scientific">Desmophyllum pertusum</name>
    <dbReference type="NCBI Taxonomy" id="174260"/>
    <lineage>
        <taxon>Eukaryota</taxon>
        <taxon>Metazoa</taxon>
        <taxon>Cnidaria</taxon>
        <taxon>Anthozoa</taxon>
        <taxon>Hexacorallia</taxon>
        <taxon>Scleractinia</taxon>
        <taxon>Caryophylliina</taxon>
        <taxon>Caryophylliidae</taxon>
        <taxon>Desmophyllum</taxon>
    </lineage>
</organism>
<keyword evidence="3" id="KW-0677">Repeat</keyword>
<dbReference type="InterPro" id="IPR019734">
    <property type="entry name" value="TPR_rpt"/>
</dbReference>
<dbReference type="Pfam" id="PF13181">
    <property type="entry name" value="TPR_8"/>
    <property type="match status" value="1"/>
</dbReference>
<reference evidence="5" key="1">
    <citation type="submission" date="2023-01" db="EMBL/GenBank/DDBJ databases">
        <title>Genome assembly of the deep-sea coral Lophelia pertusa.</title>
        <authorList>
            <person name="Herrera S."/>
            <person name="Cordes E."/>
        </authorList>
    </citation>
    <scope>NUCLEOTIDE SEQUENCE</scope>
    <source>
        <strain evidence="5">USNM1676648</strain>
        <tissue evidence="5">Polyp</tissue>
    </source>
</reference>
<keyword evidence="4" id="KW-0802">TPR repeat</keyword>
<feature type="repeat" description="TPR" evidence="4">
    <location>
        <begin position="295"/>
        <end position="328"/>
    </location>
</feature>
<comment type="caution">
    <text evidence="5">The sequence shown here is derived from an EMBL/GenBank/DDBJ whole genome shotgun (WGS) entry which is preliminary data.</text>
</comment>
<dbReference type="SUPFAM" id="SSF48452">
    <property type="entry name" value="TPR-like"/>
    <property type="match status" value="3"/>
</dbReference>
<dbReference type="PANTHER" id="PTHR45954">
    <property type="entry name" value="LD33695P"/>
    <property type="match status" value="1"/>
</dbReference>
<accession>A0A9X0D0D2</accession>